<accession>A0A2X0NS77</accession>
<feature type="region of interest" description="Disordered" evidence="1">
    <location>
        <begin position="58"/>
        <end position="78"/>
    </location>
</feature>
<sequence>MLAFKNIVRWSTVEAVYKKCLRDPYINNDAAKDPTRPFRKGLCKATMALMAFEAHRQRPGFEKRKNGTGYKPLKQPELPNDPFIGRRFYKYTTCWKLDPTSKKMVSYDSEPGLLPTPENPRIGGSDPNANKGFKQAAWAAEQVDAMQDLDFDHDD</sequence>
<dbReference type="Proteomes" id="UP000249464">
    <property type="component" value="Unassembled WGS sequence"/>
</dbReference>
<protein>
    <submittedName>
        <fullName evidence="2">BQ5605_C017g08378 protein</fullName>
    </submittedName>
</protein>
<dbReference type="EMBL" id="FQNC01000017">
    <property type="protein sequence ID" value="SGY19909.1"/>
    <property type="molecule type" value="Genomic_DNA"/>
</dbReference>
<keyword evidence="3" id="KW-1185">Reference proteome</keyword>
<proteinExistence type="predicted"/>
<feature type="region of interest" description="Disordered" evidence="1">
    <location>
        <begin position="108"/>
        <end position="131"/>
    </location>
</feature>
<name>A0A2X0NS77_9BASI</name>
<gene>
    <name evidence="2" type="primary">BQ5605_C017g08378</name>
    <name evidence="2" type="ORF">BQ5605_C017G08378</name>
</gene>
<evidence type="ECO:0000313" key="2">
    <source>
        <dbReference type="EMBL" id="SGY19909.1"/>
    </source>
</evidence>
<evidence type="ECO:0000313" key="3">
    <source>
        <dbReference type="Proteomes" id="UP000249464"/>
    </source>
</evidence>
<dbReference type="AlphaFoldDB" id="A0A2X0NS77"/>
<reference evidence="2 3" key="1">
    <citation type="submission" date="2016-11" db="EMBL/GenBank/DDBJ databases">
        <authorList>
            <person name="Jaros S."/>
            <person name="Januszkiewicz K."/>
            <person name="Wedrychowicz H."/>
        </authorList>
    </citation>
    <scope>NUCLEOTIDE SEQUENCE [LARGE SCALE GENOMIC DNA]</scope>
</reference>
<evidence type="ECO:0000256" key="1">
    <source>
        <dbReference type="SAM" id="MobiDB-lite"/>
    </source>
</evidence>
<organism evidence="2 3">
    <name type="scientific">Microbotryum silenes-dioicae</name>
    <dbReference type="NCBI Taxonomy" id="796604"/>
    <lineage>
        <taxon>Eukaryota</taxon>
        <taxon>Fungi</taxon>
        <taxon>Dikarya</taxon>
        <taxon>Basidiomycota</taxon>
        <taxon>Pucciniomycotina</taxon>
        <taxon>Microbotryomycetes</taxon>
        <taxon>Microbotryales</taxon>
        <taxon>Microbotryaceae</taxon>
        <taxon>Microbotryum</taxon>
    </lineage>
</organism>